<dbReference type="AlphaFoldDB" id="A0A0N5BBW6"/>
<evidence type="ECO:0000313" key="1">
    <source>
        <dbReference type="Proteomes" id="UP000046392"/>
    </source>
</evidence>
<evidence type="ECO:0000313" key="2">
    <source>
        <dbReference type="WBParaSite" id="SPAL_0000351600.1"/>
    </source>
</evidence>
<protein>
    <submittedName>
        <fullName evidence="2">Uncharacterized protein</fullName>
    </submittedName>
</protein>
<name>A0A0N5BBW6_STREA</name>
<dbReference type="Proteomes" id="UP000046392">
    <property type="component" value="Unplaced"/>
</dbReference>
<proteinExistence type="predicted"/>
<organism evidence="1 2">
    <name type="scientific">Strongyloides papillosus</name>
    <name type="common">Intestinal threadworm</name>
    <dbReference type="NCBI Taxonomy" id="174720"/>
    <lineage>
        <taxon>Eukaryota</taxon>
        <taxon>Metazoa</taxon>
        <taxon>Ecdysozoa</taxon>
        <taxon>Nematoda</taxon>
        <taxon>Chromadorea</taxon>
        <taxon>Rhabditida</taxon>
        <taxon>Tylenchina</taxon>
        <taxon>Panagrolaimomorpha</taxon>
        <taxon>Strongyloidoidea</taxon>
        <taxon>Strongyloididae</taxon>
        <taxon>Strongyloides</taxon>
    </lineage>
</organism>
<reference evidence="2" key="1">
    <citation type="submission" date="2017-02" db="UniProtKB">
        <authorList>
            <consortium name="WormBaseParasite"/>
        </authorList>
    </citation>
    <scope>IDENTIFICATION</scope>
</reference>
<accession>A0A0N5BBW6</accession>
<sequence>MWKVQTDVYKENEEISTINNYGWSYDFGGESCLEVNISKNIDEEREIEKIVDDINTSMLLESTDETLEESLNDSEDFTWLP</sequence>
<dbReference type="WBParaSite" id="SPAL_0000351600.1">
    <property type="protein sequence ID" value="SPAL_0000351600.1"/>
    <property type="gene ID" value="SPAL_0000351600"/>
</dbReference>
<keyword evidence="1" id="KW-1185">Reference proteome</keyword>